<keyword evidence="7 10" id="KW-0648">Protein biosynthesis</keyword>
<dbReference type="AlphaFoldDB" id="A0A9P6W8Q2"/>
<dbReference type="InterPro" id="IPR002306">
    <property type="entry name" value="Trp-tRNA-ligase"/>
</dbReference>
<proteinExistence type="inferred from homology"/>
<dbReference type="Gene3D" id="1.10.240.10">
    <property type="entry name" value="Tyrosyl-Transfer RNA Synthetase"/>
    <property type="match status" value="1"/>
</dbReference>
<evidence type="ECO:0000256" key="4">
    <source>
        <dbReference type="ARBA" id="ARBA00022598"/>
    </source>
</evidence>
<comment type="subcellular location">
    <subcellularLocation>
        <location evidence="1">Mitochondrion</location>
    </subcellularLocation>
</comment>
<keyword evidence="8 10" id="KW-0030">Aminoacyl-tRNA synthetase</keyword>
<evidence type="ECO:0000313" key="12">
    <source>
        <dbReference type="Proteomes" id="UP000750334"/>
    </source>
</evidence>
<dbReference type="OrthoDB" id="15808at2759"/>
<dbReference type="InterPro" id="IPR014729">
    <property type="entry name" value="Rossmann-like_a/b/a_fold"/>
</dbReference>
<dbReference type="GO" id="GO:0005524">
    <property type="term" value="F:ATP binding"/>
    <property type="evidence" value="ECO:0007669"/>
    <property type="project" value="UniProtKB-KW"/>
</dbReference>
<dbReference type="PRINTS" id="PR01039">
    <property type="entry name" value="TRNASYNTHTRP"/>
</dbReference>
<dbReference type="Proteomes" id="UP000750334">
    <property type="component" value="Unassembled WGS sequence"/>
</dbReference>
<keyword evidence="6 10" id="KW-0067">ATP-binding</keyword>
<evidence type="ECO:0000313" key="11">
    <source>
        <dbReference type="EMBL" id="KAG0665783.1"/>
    </source>
</evidence>
<keyword evidence="4 10" id="KW-0436">Ligase</keyword>
<evidence type="ECO:0000256" key="9">
    <source>
        <dbReference type="ARBA" id="ARBA00030268"/>
    </source>
</evidence>
<dbReference type="PROSITE" id="PS00178">
    <property type="entry name" value="AA_TRNA_LIGASE_I"/>
    <property type="match status" value="1"/>
</dbReference>
<accession>A0A9P6W8Q2</accession>
<evidence type="ECO:0000256" key="7">
    <source>
        <dbReference type="ARBA" id="ARBA00022917"/>
    </source>
</evidence>
<reference evidence="11 12" key="1">
    <citation type="submission" date="2020-11" db="EMBL/GenBank/DDBJ databases">
        <title>Kefir isolates.</title>
        <authorList>
            <person name="Marcisauskas S."/>
            <person name="Kim Y."/>
            <person name="Blasche S."/>
        </authorList>
    </citation>
    <scope>NUCLEOTIDE SEQUENCE [LARGE SCALE GENOMIC DNA]</scope>
    <source>
        <strain evidence="11 12">OG2</strain>
    </source>
</reference>
<dbReference type="PANTHER" id="PTHR43766">
    <property type="entry name" value="TRYPTOPHAN--TRNA LIGASE, MITOCHONDRIAL"/>
    <property type="match status" value="1"/>
</dbReference>
<dbReference type="GO" id="GO:0004830">
    <property type="term" value="F:tryptophan-tRNA ligase activity"/>
    <property type="evidence" value="ECO:0007669"/>
    <property type="project" value="UniProtKB-EC"/>
</dbReference>
<comment type="caution">
    <text evidence="11">The sequence shown here is derived from an EMBL/GenBank/DDBJ whole genome shotgun (WGS) entry which is preliminary data.</text>
</comment>
<evidence type="ECO:0000256" key="6">
    <source>
        <dbReference type="ARBA" id="ARBA00022840"/>
    </source>
</evidence>
<dbReference type="InterPro" id="IPR002305">
    <property type="entry name" value="aa-tRNA-synth_Ic"/>
</dbReference>
<comment type="similarity">
    <text evidence="2 10">Belongs to the class-I aminoacyl-tRNA synthetase family.</text>
</comment>
<dbReference type="EMBL" id="PUHR01000110">
    <property type="protein sequence ID" value="KAG0665783.1"/>
    <property type="molecule type" value="Genomic_DNA"/>
</dbReference>
<evidence type="ECO:0000256" key="3">
    <source>
        <dbReference type="ARBA" id="ARBA00013161"/>
    </source>
</evidence>
<dbReference type="FunFam" id="1.10.240.10:FF:000002">
    <property type="entry name" value="Tryptophan--tRNA ligase"/>
    <property type="match status" value="1"/>
</dbReference>
<dbReference type="EC" id="6.1.1.2" evidence="3"/>
<dbReference type="SUPFAM" id="SSF52374">
    <property type="entry name" value="Nucleotidylyl transferase"/>
    <property type="match status" value="1"/>
</dbReference>
<evidence type="ECO:0000256" key="8">
    <source>
        <dbReference type="ARBA" id="ARBA00023146"/>
    </source>
</evidence>
<dbReference type="PANTHER" id="PTHR43766:SF1">
    <property type="entry name" value="TRYPTOPHAN--TRNA LIGASE, MITOCHONDRIAL"/>
    <property type="match status" value="1"/>
</dbReference>
<dbReference type="CDD" id="cd00806">
    <property type="entry name" value="TrpRS_core"/>
    <property type="match status" value="1"/>
</dbReference>
<organism evidence="11 12">
    <name type="scientific">Maudiozyma exigua</name>
    <name type="common">Yeast</name>
    <name type="synonym">Kazachstania exigua</name>
    <dbReference type="NCBI Taxonomy" id="34358"/>
    <lineage>
        <taxon>Eukaryota</taxon>
        <taxon>Fungi</taxon>
        <taxon>Dikarya</taxon>
        <taxon>Ascomycota</taxon>
        <taxon>Saccharomycotina</taxon>
        <taxon>Saccharomycetes</taxon>
        <taxon>Saccharomycetales</taxon>
        <taxon>Saccharomycetaceae</taxon>
        <taxon>Maudiozyma</taxon>
    </lineage>
</organism>
<dbReference type="GO" id="GO:0070183">
    <property type="term" value="P:mitochondrial tryptophanyl-tRNA aminoacylation"/>
    <property type="evidence" value="ECO:0007669"/>
    <property type="project" value="TreeGrafter"/>
</dbReference>
<keyword evidence="5 10" id="KW-0547">Nucleotide-binding</keyword>
<evidence type="ECO:0000256" key="5">
    <source>
        <dbReference type="ARBA" id="ARBA00022741"/>
    </source>
</evidence>
<evidence type="ECO:0000256" key="1">
    <source>
        <dbReference type="ARBA" id="ARBA00004173"/>
    </source>
</evidence>
<dbReference type="InterPro" id="IPR050203">
    <property type="entry name" value="Trp-tRNA_synthetase"/>
</dbReference>
<evidence type="ECO:0000256" key="2">
    <source>
        <dbReference type="ARBA" id="ARBA00005594"/>
    </source>
</evidence>
<dbReference type="Pfam" id="PF00579">
    <property type="entry name" value="tRNA-synt_1b"/>
    <property type="match status" value="1"/>
</dbReference>
<protein>
    <recommendedName>
        <fullName evidence="3">tryptophan--tRNA ligase</fullName>
        <ecNumber evidence="3">6.1.1.2</ecNumber>
    </recommendedName>
    <alternativeName>
        <fullName evidence="9">Tryptophanyl-tRNA synthetase</fullName>
    </alternativeName>
</protein>
<dbReference type="GO" id="GO:0005759">
    <property type="term" value="C:mitochondrial matrix"/>
    <property type="evidence" value="ECO:0007669"/>
    <property type="project" value="TreeGrafter"/>
</dbReference>
<sequence>MLSRTSRSHSLQRILHRTGKRWNHMESCIELPMDPNVPLPIADDAVIFSMIQPTGIIHLGNYLGAINTWKHLNDKKRAGQKIIYGIADLHALTIPKKNHVAELKQNRIDAIAALLSCGIDPEISTINFQSMVGGYHTELYWYLSCLAPMGYLNRMTQWKDKKNGDQSKERLGLFAYPVLQAADIMIYKGTHVPVGDDQSQHLELTRYLSERFNAFYDTTYFPSAKTLYGGATGSKKISSLSNPSKKMSKSSEDKSSLIYVTDTPEMIRSKIKKAKTDSISDIFYYDLTERPGVSNLLDIVSGLQKKSISEVERDVSQFHDYRSFKDYVSDVIIDALNPIRERYVKYTNDKQYLESVIERGYQSSREIAHQNLTEIKKIIGLSNDF</sequence>
<dbReference type="Gene3D" id="3.40.50.620">
    <property type="entry name" value="HUPs"/>
    <property type="match status" value="1"/>
</dbReference>
<evidence type="ECO:0000256" key="10">
    <source>
        <dbReference type="RuleBase" id="RU363036"/>
    </source>
</evidence>
<name>A0A9P6W8Q2_MAUEX</name>
<dbReference type="InterPro" id="IPR001412">
    <property type="entry name" value="aa-tRNA-synth_I_CS"/>
</dbReference>
<keyword evidence="12" id="KW-1185">Reference proteome</keyword>
<gene>
    <name evidence="11" type="primary">MSW1</name>
    <name evidence="11" type="ORF">C6P45_000423</name>
</gene>
<dbReference type="NCBIfam" id="TIGR00233">
    <property type="entry name" value="trpS"/>
    <property type="match status" value="1"/>
</dbReference>